<feature type="domain" description="DDE" evidence="5">
    <location>
        <begin position="72"/>
        <end position="212"/>
    </location>
</feature>
<dbReference type="InterPro" id="IPR047930">
    <property type="entry name" value="Transpos_IS6"/>
</dbReference>
<dbReference type="InterPro" id="IPR052183">
    <property type="entry name" value="IS_Transposase"/>
</dbReference>
<dbReference type="GO" id="GO:0006310">
    <property type="term" value="P:DNA recombination"/>
    <property type="evidence" value="ECO:0007669"/>
    <property type="project" value="UniProtKB-KW"/>
</dbReference>
<protein>
    <submittedName>
        <fullName evidence="6">Transposase</fullName>
    </submittedName>
</protein>
<proteinExistence type="predicted"/>
<evidence type="ECO:0000259" key="5">
    <source>
        <dbReference type="Pfam" id="PF13610"/>
    </source>
</evidence>
<comment type="function">
    <text evidence="1">Involved in the transposition of the insertion sequence.</text>
</comment>
<dbReference type="PANTHER" id="PTHR35528:SF3">
    <property type="entry name" value="BLL1675 PROTEIN"/>
    <property type="match status" value="1"/>
</dbReference>
<evidence type="ECO:0000256" key="1">
    <source>
        <dbReference type="ARBA" id="ARBA00002286"/>
    </source>
</evidence>
<evidence type="ECO:0000256" key="4">
    <source>
        <dbReference type="ARBA" id="ARBA00023172"/>
    </source>
</evidence>
<organism evidence="6">
    <name type="scientific">Vibrio vulnificus</name>
    <dbReference type="NCBI Taxonomy" id="672"/>
    <lineage>
        <taxon>Bacteria</taxon>
        <taxon>Pseudomonadati</taxon>
        <taxon>Pseudomonadota</taxon>
        <taxon>Gammaproteobacteria</taxon>
        <taxon>Vibrionales</taxon>
        <taxon>Vibrionaceae</taxon>
        <taxon>Vibrio</taxon>
    </lineage>
</organism>
<keyword evidence="3" id="KW-0238">DNA-binding</keyword>
<dbReference type="NCBIfam" id="NF033587">
    <property type="entry name" value="transpos_IS6"/>
    <property type="match status" value="1"/>
</dbReference>
<dbReference type="InterPro" id="IPR036397">
    <property type="entry name" value="RNaseH_sf"/>
</dbReference>
<name>A0A9P1JDR9_VIBVL</name>
<dbReference type="GO" id="GO:0003677">
    <property type="term" value="F:DNA binding"/>
    <property type="evidence" value="ECO:0007669"/>
    <property type="project" value="UniProtKB-KW"/>
</dbReference>
<accession>A0A9P1JDR9</accession>
<evidence type="ECO:0000256" key="2">
    <source>
        <dbReference type="ARBA" id="ARBA00022578"/>
    </source>
</evidence>
<dbReference type="Gene3D" id="3.30.420.10">
    <property type="entry name" value="Ribonuclease H-like superfamily/Ribonuclease H"/>
    <property type="match status" value="1"/>
</dbReference>
<dbReference type="Pfam" id="PF13610">
    <property type="entry name" value="DDE_Tnp_IS240"/>
    <property type="match status" value="1"/>
</dbReference>
<evidence type="ECO:0000313" key="6">
    <source>
        <dbReference type="EMBL" id="CAL25400.1"/>
    </source>
</evidence>
<keyword evidence="2" id="KW-0815">Transposition</keyword>
<gene>
    <name evidence="6" type="primary">vep38</name>
</gene>
<dbReference type="InterPro" id="IPR032874">
    <property type="entry name" value="DDE_dom"/>
</dbReference>
<keyword evidence="4" id="KW-0233">DNA recombination</keyword>
<dbReference type="PANTHER" id="PTHR35528">
    <property type="entry name" value="BLL1675 PROTEIN"/>
    <property type="match status" value="1"/>
</dbReference>
<reference evidence="6" key="1">
    <citation type="journal article" date="2008" name="J. Bacteriol.">
        <title>A common virulence plasmid in biotype 2 Vibrio vulnificus and its dissemination aided by a conjugal plasmid.</title>
        <authorList>
            <person name="Lee C.T."/>
            <person name="Amaro C."/>
            <person name="Wu K.M."/>
            <person name="Valiente E."/>
            <person name="Chang Y.F."/>
            <person name="Tsai S.F."/>
            <person name="Chang C.H."/>
            <person name="Hor L.I."/>
        </authorList>
    </citation>
    <scope>NUCLEOTIDE SEQUENCE</scope>
    <source>
        <strain evidence="6">CECT4999</strain>
    </source>
</reference>
<dbReference type="RefSeq" id="WP_011988332.1">
    <property type="nucleotide sequence ID" value="NC_009701.1"/>
</dbReference>
<evidence type="ECO:0000256" key="3">
    <source>
        <dbReference type="ARBA" id="ARBA00023125"/>
    </source>
</evidence>
<dbReference type="GO" id="GO:0032196">
    <property type="term" value="P:transposition"/>
    <property type="evidence" value="ECO:0007669"/>
    <property type="project" value="UniProtKB-KW"/>
</dbReference>
<sequence>MSLSFKGKQYPAELILQAVRYYVAYALSFRDIEEIFKERGLGMDHATLQRWVLEYAPQLEKAFRKRKGKVSSSWRMDENYVKIKGVWHYLYRAVDKVGDTIDFYLSETRDEAAATAFLEKSIAQHGLPEKVVIDKSGANAAALIGLNGQIWLSGLVGHLIDITAIKYLNNIVEQSHRPVKRKMKQCMGWKSKDGAEAAIAGVELWQMLRKGQIVDAHSMTLCEQFYALAA</sequence>
<dbReference type="AlphaFoldDB" id="A0A9P1JDR9"/>
<dbReference type="EMBL" id="AM293858">
    <property type="protein sequence ID" value="CAL25400.1"/>
    <property type="molecule type" value="Genomic_DNA"/>
</dbReference>